<gene>
    <name evidence="1" type="ORF">CEXT_209331</name>
</gene>
<protein>
    <submittedName>
        <fullName evidence="1">Uncharacterized protein</fullName>
    </submittedName>
</protein>
<evidence type="ECO:0000313" key="2">
    <source>
        <dbReference type="Proteomes" id="UP001054945"/>
    </source>
</evidence>
<dbReference type="AlphaFoldDB" id="A0AAV4TYV0"/>
<organism evidence="1 2">
    <name type="scientific">Caerostris extrusa</name>
    <name type="common">Bark spider</name>
    <name type="synonym">Caerostris bankana</name>
    <dbReference type="NCBI Taxonomy" id="172846"/>
    <lineage>
        <taxon>Eukaryota</taxon>
        <taxon>Metazoa</taxon>
        <taxon>Ecdysozoa</taxon>
        <taxon>Arthropoda</taxon>
        <taxon>Chelicerata</taxon>
        <taxon>Arachnida</taxon>
        <taxon>Araneae</taxon>
        <taxon>Araneomorphae</taxon>
        <taxon>Entelegynae</taxon>
        <taxon>Araneoidea</taxon>
        <taxon>Araneidae</taxon>
        <taxon>Caerostris</taxon>
    </lineage>
</organism>
<dbReference type="Proteomes" id="UP001054945">
    <property type="component" value="Unassembled WGS sequence"/>
</dbReference>
<reference evidence="1 2" key="1">
    <citation type="submission" date="2021-06" db="EMBL/GenBank/DDBJ databases">
        <title>Caerostris extrusa draft genome.</title>
        <authorList>
            <person name="Kono N."/>
            <person name="Arakawa K."/>
        </authorList>
    </citation>
    <scope>NUCLEOTIDE SEQUENCE [LARGE SCALE GENOMIC DNA]</scope>
</reference>
<evidence type="ECO:0000313" key="1">
    <source>
        <dbReference type="EMBL" id="GIY50876.1"/>
    </source>
</evidence>
<name>A0AAV4TYV0_CAEEX</name>
<sequence>MKYGVSTFHPYFSLTILNNEHRQPGVHIILLPFLSSTCRSTDILYFCKDVSCSLLNHGSFLFFPHKNSYQAPAVRKLGGPPSQPHSSRYSARRHRCFLKHAVPYCPFGTSLALNRLITLSSKFTPPQMRTALNASHCSRRP</sequence>
<dbReference type="EMBL" id="BPLR01012038">
    <property type="protein sequence ID" value="GIY50876.1"/>
    <property type="molecule type" value="Genomic_DNA"/>
</dbReference>
<comment type="caution">
    <text evidence="1">The sequence shown here is derived from an EMBL/GenBank/DDBJ whole genome shotgun (WGS) entry which is preliminary data.</text>
</comment>
<keyword evidence="2" id="KW-1185">Reference proteome</keyword>
<proteinExistence type="predicted"/>
<accession>A0AAV4TYV0</accession>